<evidence type="ECO:0000256" key="1">
    <source>
        <dbReference type="ARBA" id="ARBA00004448"/>
    </source>
</evidence>
<dbReference type="OrthoDB" id="427452at2759"/>
<comment type="subcellular location">
    <subcellularLocation>
        <location evidence="1">Mitochondrion inner membrane</location>
        <topology evidence="1">Multi-pass membrane protein</topology>
    </subcellularLocation>
</comment>
<dbReference type="Gene3D" id="1.50.40.10">
    <property type="entry name" value="Mitochondrial carrier domain"/>
    <property type="match status" value="1"/>
</dbReference>
<dbReference type="OMA" id="YSVSAGC"/>
<evidence type="ECO:0000256" key="9">
    <source>
        <dbReference type="ARBA" id="ARBA00023136"/>
    </source>
</evidence>
<dbReference type="GO" id="GO:1990547">
    <property type="term" value="P:mitochondrial phosphate ion transmembrane transport"/>
    <property type="evidence" value="ECO:0007669"/>
    <property type="project" value="InterPro"/>
</dbReference>
<keyword evidence="7" id="KW-1133">Transmembrane helix</keyword>
<dbReference type="GO" id="GO:0005743">
    <property type="term" value="C:mitochondrial inner membrane"/>
    <property type="evidence" value="ECO:0007669"/>
    <property type="project" value="UniProtKB-SubCell"/>
</dbReference>
<feature type="repeat" description="Solcar" evidence="10">
    <location>
        <begin position="117"/>
        <end position="202"/>
    </location>
</feature>
<dbReference type="PANTHER" id="PTHR45671">
    <property type="entry name" value="SOLUTE CARRIER FAMILY 25 (MITOCHONDRIAL CARRIER PHOSPHATE CARRIER), MEMBER 3, LIKE-RELATED-RELATED"/>
    <property type="match status" value="1"/>
</dbReference>
<dbReference type="EMBL" id="LT553217">
    <property type="protein sequence ID" value="SAM00453.1"/>
    <property type="molecule type" value="Genomic_DNA"/>
</dbReference>
<sequence>MTTTQNADTISPPRPTGIDLYSRFAIAGAFGCGITHGLMTPVDVVKTKIQLSPEIYNRGMIAGFKQVVKNEGAATLLTGIGPTATGYFIQGALKFGGYEFWKKTMIDAIGVEKATEYRMPIYMVSSAIAEFFADVALCPLEATRIRLVSQPSFATGLVSGFRRLLQEEGVRRGFYSGFGPILFKQVPYTMAKFGFYEIASEKILQAMNTPKEELAPSTLTIIDLNSGIIAGIAAALISQPADTLLSKINKEKGLPGQSVTSRLISLTQQLGVKGLFLGTVPRVCMVSILTAGQL</sequence>
<keyword evidence="8" id="KW-0496">Mitochondrion</keyword>
<evidence type="ECO:0000313" key="13">
    <source>
        <dbReference type="Proteomes" id="UP000078561"/>
    </source>
</evidence>
<dbReference type="PROSITE" id="PS50920">
    <property type="entry name" value="SOLCAR"/>
    <property type="match status" value="3"/>
</dbReference>
<evidence type="ECO:0000256" key="7">
    <source>
        <dbReference type="ARBA" id="ARBA00022989"/>
    </source>
</evidence>
<evidence type="ECO:0000256" key="10">
    <source>
        <dbReference type="PROSITE-ProRule" id="PRU00282"/>
    </source>
</evidence>
<dbReference type="Pfam" id="PF00153">
    <property type="entry name" value="Mito_carr"/>
    <property type="match status" value="3"/>
</dbReference>
<comment type="similarity">
    <text evidence="2 11">Belongs to the mitochondrial carrier (TC 2.A.29) family.</text>
</comment>
<evidence type="ECO:0008006" key="14">
    <source>
        <dbReference type="Google" id="ProtNLM"/>
    </source>
</evidence>
<name>A0A163JMV8_ABSGL</name>
<dbReference type="InterPro" id="IPR023395">
    <property type="entry name" value="MCP_dom_sf"/>
</dbReference>
<dbReference type="PRINTS" id="PR00926">
    <property type="entry name" value="MITOCARRIER"/>
</dbReference>
<dbReference type="GO" id="GO:0005315">
    <property type="term" value="F:phosphate transmembrane transporter activity"/>
    <property type="evidence" value="ECO:0007669"/>
    <property type="project" value="InterPro"/>
</dbReference>
<evidence type="ECO:0000256" key="5">
    <source>
        <dbReference type="ARBA" id="ARBA00022737"/>
    </source>
</evidence>
<dbReference type="PANTHER" id="PTHR45671:SF12">
    <property type="entry name" value="MITOCHONDRIAL PHOSPHATE CARRIER PROTEIN"/>
    <property type="match status" value="1"/>
</dbReference>
<dbReference type="InterPro" id="IPR002067">
    <property type="entry name" value="MCP"/>
</dbReference>
<dbReference type="Proteomes" id="UP000078561">
    <property type="component" value="Unassembled WGS sequence"/>
</dbReference>
<keyword evidence="3 11" id="KW-0813">Transport</keyword>
<gene>
    <name evidence="12" type="primary">ABSGL_06141.1 scaffold 7701</name>
</gene>
<dbReference type="STRING" id="4829.A0A163JMV8"/>
<dbReference type="InParanoid" id="A0A163JMV8"/>
<keyword evidence="6" id="KW-0999">Mitochondrion inner membrane</keyword>
<keyword evidence="5" id="KW-0677">Repeat</keyword>
<evidence type="ECO:0000256" key="8">
    <source>
        <dbReference type="ARBA" id="ARBA00023128"/>
    </source>
</evidence>
<feature type="repeat" description="Solcar" evidence="10">
    <location>
        <begin position="19"/>
        <end position="104"/>
    </location>
</feature>
<organism evidence="12">
    <name type="scientific">Absidia glauca</name>
    <name type="common">Pin mould</name>
    <dbReference type="NCBI Taxonomy" id="4829"/>
    <lineage>
        <taxon>Eukaryota</taxon>
        <taxon>Fungi</taxon>
        <taxon>Fungi incertae sedis</taxon>
        <taxon>Mucoromycota</taxon>
        <taxon>Mucoromycotina</taxon>
        <taxon>Mucoromycetes</taxon>
        <taxon>Mucorales</taxon>
        <taxon>Cunninghamellaceae</taxon>
        <taxon>Absidia</taxon>
    </lineage>
</organism>
<reference evidence="12" key="1">
    <citation type="submission" date="2016-04" db="EMBL/GenBank/DDBJ databases">
        <authorList>
            <person name="Evans L.H."/>
            <person name="Alamgir A."/>
            <person name="Owens N."/>
            <person name="Weber N.D."/>
            <person name="Virtaneva K."/>
            <person name="Barbian K."/>
            <person name="Babar A."/>
            <person name="Rosenke K."/>
        </authorList>
    </citation>
    <scope>NUCLEOTIDE SEQUENCE [LARGE SCALE GENOMIC DNA]</scope>
    <source>
        <strain evidence="12">CBS 101.48</strain>
    </source>
</reference>
<dbReference type="FunFam" id="1.50.40.10:FF:000024">
    <property type="entry name" value="MIR1p Mitochondrial phosphate carrier"/>
    <property type="match status" value="1"/>
</dbReference>
<evidence type="ECO:0000256" key="2">
    <source>
        <dbReference type="ARBA" id="ARBA00006375"/>
    </source>
</evidence>
<keyword evidence="13" id="KW-1185">Reference proteome</keyword>
<evidence type="ECO:0000256" key="3">
    <source>
        <dbReference type="ARBA" id="ARBA00022448"/>
    </source>
</evidence>
<keyword evidence="4 10" id="KW-0812">Transmembrane</keyword>
<accession>A0A163JMV8</accession>
<evidence type="ECO:0000256" key="11">
    <source>
        <dbReference type="RuleBase" id="RU000488"/>
    </source>
</evidence>
<feature type="repeat" description="Solcar" evidence="10">
    <location>
        <begin position="218"/>
        <end position="294"/>
    </location>
</feature>
<dbReference type="InterPro" id="IPR018108">
    <property type="entry name" value="MCP_transmembrane"/>
</dbReference>
<evidence type="ECO:0000256" key="4">
    <source>
        <dbReference type="ARBA" id="ARBA00022692"/>
    </source>
</evidence>
<dbReference type="SUPFAM" id="SSF103506">
    <property type="entry name" value="Mitochondrial carrier"/>
    <property type="match status" value="1"/>
</dbReference>
<dbReference type="InterPro" id="IPR044677">
    <property type="entry name" value="SLC25A3/Pic2/Mir1-like"/>
</dbReference>
<evidence type="ECO:0000313" key="12">
    <source>
        <dbReference type="EMBL" id="SAM00453.1"/>
    </source>
</evidence>
<protein>
    <recommendedName>
        <fullName evidence="14">Mitochondrial phosphate carrier protein</fullName>
    </recommendedName>
</protein>
<dbReference type="AlphaFoldDB" id="A0A163JMV8"/>
<proteinExistence type="inferred from homology"/>
<keyword evidence="9 10" id="KW-0472">Membrane</keyword>
<evidence type="ECO:0000256" key="6">
    <source>
        <dbReference type="ARBA" id="ARBA00022792"/>
    </source>
</evidence>